<keyword evidence="9 11" id="KW-1015">Disulfide bond</keyword>
<dbReference type="GO" id="GO:0003677">
    <property type="term" value="F:DNA binding"/>
    <property type="evidence" value="ECO:0007669"/>
    <property type="project" value="UniProtKB-UniRule"/>
</dbReference>
<dbReference type="GO" id="GO:0047134">
    <property type="term" value="F:protein-disulfide reductase [NAD(P)H] activity"/>
    <property type="evidence" value="ECO:0007669"/>
    <property type="project" value="TreeGrafter"/>
</dbReference>
<dbReference type="GO" id="GO:0035731">
    <property type="term" value="F:dinitrosyl-iron complex binding"/>
    <property type="evidence" value="ECO:0007669"/>
    <property type="project" value="UniProtKB-UniRule"/>
</dbReference>
<dbReference type="Pfam" id="PF02467">
    <property type="entry name" value="Whib"/>
    <property type="match status" value="1"/>
</dbReference>
<evidence type="ECO:0000256" key="6">
    <source>
        <dbReference type="ARBA" id="ARBA00023014"/>
    </source>
</evidence>
<feature type="compositionally biased region" description="Low complexity" evidence="12">
    <location>
        <begin position="35"/>
        <end position="57"/>
    </location>
</feature>
<keyword evidence="15" id="KW-1185">Reference proteome</keyword>
<dbReference type="HAMAP" id="MF_01479">
    <property type="entry name" value="WhiB"/>
    <property type="match status" value="1"/>
</dbReference>
<keyword evidence="10 11" id="KW-0804">Transcription</keyword>
<dbReference type="GO" id="GO:0045892">
    <property type="term" value="P:negative regulation of DNA-templated transcription"/>
    <property type="evidence" value="ECO:0007669"/>
    <property type="project" value="TreeGrafter"/>
</dbReference>
<comment type="subcellular location">
    <subcellularLocation>
        <location evidence="1 11">Cytoplasm</location>
    </subcellularLocation>
</comment>
<comment type="similarity">
    <text evidence="2 11">Belongs to the WhiB family.</text>
</comment>
<comment type="cofactor">
    <cofactor evidence="11">
        <name>[4Fe-4S] cluster</name>
        <dbReference type="ChEBI" id="CHEBI:49883"/>
    </cofactor>
    <text evidence="11">Binds 1 [4Fe-4S] cluster per subunit. Following nitrosylation of the [4Fe-4S] cluster binds 1 [4Fe-8(NO)] cluster per subunit.</text>
</comment>
<comment type="caution">
    <text evidence="14">The sequence shown here is derived from an EMBL/GenBank/DDBJ whole genome shotgun (WGS) entry which is preliminary data.</text>
</comment>
<feature type="region of interest" description="Disordered" evidence="12">
    <location>
        <begin position="1"/>
        <end position="59"/>
    </location>
</feature>
<dbReference type="PANTHER" id="PTHR38839:SF6">
    <property type="entry name" value="TRANSCRIPTIONAL REGULATOR WHIB1"/>
    <property type="match status" value="1"/>
</dbReference>
<feature type="binding site" evidence="11">
    <location>
        <position position="105"/>
    </location>
    <ligand>
        <name>[4Fe-4S] cluster</name>
        <dbReference type="ChEBI" id="CHEBI:49883"/>
    </ligand>
</feature>
<keyword evidence="6 11" id="KW-0411">Iron-sulfur</keyword>
<gene>
    <name evidence="11" type="primary">whiB</name>
    <name evidence="14" type="ORF">FB458_2700</name>
</gene>
<keyword evidence="5 11" id="KW-0408">Iron</keyword>
<dbReference type="GO" id="GO:0045454">
    <property type="term" value="P:cell redox homeostasis"/>
    <property type="evidence" value="ECO:0007669"/>
    <property type="project" value="TreeGrafter"/>
</dbReference>
<sequence length="141" mass="15319">MTPTGRDSRLMSTMTTTRSTTRHDGQTRGLPTRSAAPAPAGAPAGGQSTTPRTTRSTISMDWRDRAACLDEDPELFFPIGNTGPAILQIEEAKAVCRRCDVMDTCLKWALESGQDAGVWGGLSEDERRALKRRNARARRAG</sequence>
<evidence type="ECO:0000313" key="14">
    <source>
        <dbReference type="EMBL" id="TQJ09588.1"/>
    </source>
</evidence>
<keyword evidence="7 11" id="KW-0805">Transcription regulation</keyword>
<dbReference type="EMBL" id="VFMN01000001">
    <property type="protein sequence ID" value="TQJ09588.1"/>
    <property type="molecule type" value="Genomic_DNA"/>
</dbReference>
<feature type="binding site" evidence="11">
    <location>
        <position position="99"/>
    </location>
    <ligand>
        <name>[4Fe-4S] cluster</name>
        <dbReference type="ChEBI" id="CHEBI:49883"/>
    </ligand>
</feature>
<comment type="PTM">
    <text evidence="11">The Fe-S cluster can be nitrosylated by nitric oxide (NO).</text>
</comment>
<evidence type="ECO:0000313" key="15">
    <source>
        <dbReference type="Proteomes" id="UP000317893"/>
    </source>
</evidence>
<dbReference type="GO" id="GO:0046872">
    <property type="term" value="F:metal ion binding"/>
    <property type="evidence" value="ECO:0007669"/>
    <property type="project" value="UniProtKB-KW"/>
</dbReference>
<dbReference type="InterPro" id="IPR034768">
    <property type="entry name" value="4FE4S_WBL"/>
</dbReference>
<evidence type="ECO:0000256" key="2">
    <source>
        <dbReference type="ARBA" id="ARBA00006597"/>
    </source>
</evidence>
<dbReference type="GO" id="GO:0005737">
    <property type="term" value="C:cytoplasm"/>
    <property type="evidence" value="ECO:0007669"/>
    <property type="project" value="UniProtKB-SubCell"/>
</dbReference>
<keyword evidence="4 11" id="KW-0479">Metal-binding</keyword>
<dbReference type="GO" id="GO:0051539">
    <property type="term" value="F:4 iron, 4 sulfur cluster binding"/>
    <property type="evidence" value="ECO:0007669"/>
    <property type="project" value="UniProtKB-UniRule"/>
</dbReference>
<evidence type="ECO:0000256" key="7">
    <source>
        <dbReference type="ARBA" id="ARBA00023015"/>
    </source>
</evidence>
<proteinExistence type="inferred from homology"/>
<evidence type="ECO:0000256" key="12">
    <source>
        <dbReference type="SAM" id="MobiDB-lite"/>
    </source>
</evidence>
<keyword evidence="11" id="KW-0963">Cytoplasm</keyword>
<dbReference type="AlphaFoldDB" id="A0A542E2M7"/>
<evidence type="ECO:0000256" key="4">
    <source>
        <dbReference type="ARBA" id="ARBA00022723"/>
    </source>
</evidence>
<accession>A0A542E2M7</accession>
<evidence type="ECO:0000259" key="13">
    <source>
        <dbReference type="PROSITE" id="PS51674"/>
    </source>
</evidence>
<evidence type="ECO:0000256" key="5">
    <source>
        <dbReference type="ARBA" id="ARBA00023004"/>
    </source>
</evidence>
<name>A0A542E2M7_9MICO</name>
<feature type="binding site" evidence="11">
    <location>
        <position position="68"/>
    </location>
    <ligand>
        <name>[4Fe-4S] cluster</name>
        <dbReference type="ChEBI" id="CHEBI:49883"/>
    </ligand>
</feature>
<comment type="function">
    <text evidence="11">Acts as a transcriptional regulator. Probably redox-responsive. The apo- but not holo-form probably binds DNA.</text>
</comment>
<evidence type="ECO:0000256" key="10">
    <source>
        <dbReference type="ARBA" id="ARBA00023163"/>
    </source>
</evidence>
<organism evidence="14 15">
    <name type="scientific">Lapillicoccus jejuensis</name>
    <dbReference type="NCBI Taxonomy" id="402171"/>
    <lineage>
        <taxon>Bacteria</taxon>
        <taxon>Bacillati</taxon>
        <taxon>Actinomycetota</taxon>
        <taxon>Actinomycetes</taxon>
        <taxon>Micrococcales</taxon>
        <taxon>Intrasporangiaceae</taxon>
        <taxon>Lapillicoccus</taxon>
    </lineage>
</organism>
<evidence type="ECO:0000256" key="1">
    <source>
        <dbReference type="ARBA" id="ARBA00004496"/>
    </source>
</evidence>
<dbReference type="PANTHER" id="PTHR38839">
    <property type="entry name" value="TRANSCRIPTIONAL REGULATOR WHID-RELATED"/>
    <property type="match status" value="1"/>
</dbReference>
<keyword evidence="3 11" id="KW-0004">4Fe-4S</keyword>
<protein>
    <recommendedName>
        <fullName evidence="11">Transcriptional regulator WhiB</fullName>
    </recommendedName>
</protein>
<evidence type="ECO:0000256" key="9">
    <source>
        <dbReference type="ARBA" id="ARBA00023157"/>
    </source>
</evidence>
<dbReference type="InterPro" id="IPR003482">
    <property type="entry name" value="Whib"/>
</dbReference>
<feature type="binding site" evidence="11">
    <location>
        <position position="96"/>
    </location>
    <ligand>
        <name>[4Fe-4S] cluster</name>
        <dbReference type="ChEBI" id="CHEBI:49883"/>
    </ligand>
</feature>
<dbReference type="PROSITE" id="PS51674">
    <property type="entry name" value="4FE4S_WBL"/>
    <property type="match status" value="1"/>
</dbReference>
<feature type="domain" description="4Fe-4S Wbl-type" evidence="13">
    <location>
        <begin position="67"/>
        <end position="129"/>
    </location>
</feature>
<dbReference type="Proteomes" id="UP000317893">
    <property type="component" value="Unassembled WGS sequence"/>
</dbReference>
<evidence type="ECO:0000256" key="11">
    <source>
        <dbReference type="HAMAP-Rule" id="MF_01479"/>
    </source>
</evidence>
<comment type="PTM">
    <text evidence="11">Upon Fe-S cluster removal intramolecular disulfide bonds are formed.</text>
</comment>
<evidence type="ECO:0000256" key="8">
    <source>
        <dbReference type="ARBA" id="ARBA00023125"/>
    </source>
</evidence>
<keyword evidence="8 11" id="KW-0238">DNA-binding</keyword>
<evidence type="ECO:0000256" key="3">
    <source>
        <dbReference type="ARBA" id="ARBA00022485"/>
    </source>
</evidence>
<reference evidence="14 15" key="1">
    <citation type="submission" date="2019-06" db="EMBL/GenBank/DDBJ databases">
        <title>Sequencing the genomes of 1000 actinobacteria strains.</title>
        <authorList>
            <person name="Klenk H.-P."/>
        </authorList>
    </citation>
    <scope>NUCLEOTIDE SEQUENCE [LARGE SCALE GENOMIC DNA]</scope>
    <source>
        <strain evidence="14 15">DSM 18607</strain>
    </source>
</reference>